<evidence type="ECO:0000256" key="1">
    <source>
        <dbReference type="ARBA" id="ARBA00005445"/>
    </source>
</evidence>
<gene>
    <name evidence="9" type="ORF">SANBI_000558</name>
</gene>
<keyword evidence="2" id="KW-0134">Cell wall</keyword>
<evidence type="ECO:0000256" key="4">
    <source>
        <dbReference type="ARBA" id="ARBA00022729"/>
    </source>
</evidence>
<keyword evidence="7" id="KW-0472">Membrane</keyword>
<organism evidence="9 10">
    <name type="scientific">Sanguibacter biliveldensis</name>
    <dbReference type="NCBI Taxonomy" id="3030830"/>
    <lineage>
        <taxon>Bacteria</taxon>
        <taxon>Bacillati</taxon>
        <taxon>Actinomycetota</taxon>
        <taxon>Actinomycetes</taxon>
        <taxon>Micrococcales</taxon>
        <taxon>Sanguibacteraceae</taxon>
        <taxon>Sanguibacter</taxon>
    </lineage>
</organism>
<dbReference type="KEGG" id="sbil:SANBI_000558"/>
<dbReference type="EMBL" id="CP138359">
    <property type="protein sequence ID" value="WPF82925.1"/>
    <property type="molecule type" value="Genomic_DNA"/>
</dbReference>
<feature type="transmembrane region" description="Helical" evidence="7">
    <location>
        <begin position="21"/>
        <end position="42"/>
    </location>
</feature>
<comment type="similarity">
    <text evidence="1">Belongs to the ice-binding protein family.</text>
</comment>
<keyword evidence="10" id="KW-1185">Reference proteome</keyword>
<dbReference type="RefSeq" id="WP_319158714.1">
    <property type="nucleotide sequence ID" value="NZ_CP138359.1"/>
</dbReference>
<reference evidence="10" key="1">
    <citation type="submission" date="2023-11" db="EMBL/GenBank/DDBJ databases">
        <authorList>
            <person name="Helweg L.P."/>
            <person name="Kiel A."/>
            <person name="Hitz F."/>
            <person name="Ruckert-Reed C."/>
            <person name="Busche T."/>
            <person name="Kaltschmidt B."/>
            <person name="Kaltschmidt C."/>
        </authorList>
    </citation>
    <scope>NUCLEOTIDE SEQUENCE [LARGE SCALE GENOMIC DNA]</scope>
    <source>
        <strain evidence="10">4.1</strain>
    </source>
</reference>
<dbReference type="InterPro" id="IPR019931">
    <property type="entry name" value="LPXTG_anchor"/>
</dbReference>
<evidence type="ECO:0000256" key="6">
    <source>
        <dbReference type="SAM" id="MobiDB-lite"/>
    </source>
</evidence>
<dbReference type="AlphaFoldDB" id="A0AAF1C398"/>
<evidence type="ECO:0000256" key="3">
    <source>
        <dbReference type="ARBA" id="ARBA00022525"/>
    </source>
</evidence>
<protein>
    <submittedName>
        <fullName evidence="9">Ice-binding family protein</fullName>
    </submittedName>
</protein>
<evidence type="ECO:0000256" key="5">
    <source>
        <dbReference type="ARBA" id="ARBA00023088"/>
    </source>
</evidence>
<dbReference type="Pfam" id="PF00746">
    <property type="entry name" value="Gram_pos_anchor"/>
    <property type="match status" value="1"/>
</dbReference>
<feature type="compositionally biased region" description="Pro residues" evidence="6">
    <location>
        <begin position="294"/>
        <end position="303"/>
    </location>
</feature>
<keyword evidence="7" id="KW-0812">Transmembrane</keyword>
<feature type="region of interest" description="Disordered" evidence="6">
    <location>
        <begin position="251"/>
        <end position="344"/>
    </location>
</feature>
<proteinExistence type="inferred from homology"/>
<evidence type="ECO:0000313" key="9">
    <source>
        <dbReference type="EMBL" id="WPF82925.1"/>
    </source>
</evidence>
<dbReference type="PROSITE" id="PS50847">
    <property type="entry name" value="GRAM_POS_ANCHORING"/>
    <property type="match status" value="1"/>
</dbReference>
<feature type="transmembrane region" description="Helical" evidence="7">
    <location>
        <begin position="349"/>
        <end position="366"/>
    </location>
</feature>
<evidence type="ECO:0000313" key="10">
    <source>
        <dbReference type="Proteomes" id="UP001304340"/>
    </source>
</evidence>
<keyword evidence="4" id="KW-0732">Signal</keyword>
<dbReference type="Proteomes" id="UP001304340">
    <property type="component" value="Chromosome"/>
</dbReference>
<keyword evidence="7" id="KW-1133">Transmembrane helix</keyword>
<keyword evidence="3" id="KW-0964">Secreted</keyword>
<dbReference type="InterPro" id="IPR021884">
    <property type="entry name" value="Ice-bd_prot"/>
</dbReference>
<name>A0AAF1C398_9MICO</name>
<evidence type="ECO:0000256" key="2">
    <source>
        <dbReference type="ARBA" id="ARBA00022512"/>
    </source>
</evidence>
<accession>A0AAF1C398</accession>
<feature type="domain" description="Gram-positive cocci surface proteins LPxTG" evidence="8">
    <location>
        <begin position="339"/>
        <end position="373"/>
    </location>
</feature>
<feature type="compositionally biased region" description="Low complexity" evidence="6">
    <location>
        <begin position="251"/>
        <end position="293"/>
    </location>
</feature>
<evidence type="ECO:0000256" key="7">
    <source>
        <dbReference type="SAM" id="Phobius"/>
    </source>
</evidence>
<evidence type="ECO:0000259" key="8">
    <source>
        <dbReference type="PROSITE" id="PS50847"/>
    </source>
</evidence>
<dbReference type="Pfam" id="PF11999">
    <property type="entry name" value="Ice_binding"/>
    <property type="match status" value="1"/>
</dbReference>
<keyword evidence="5" id="KW-0572">Peptidoglycan-anchor</keyword>
<sequence length="373" mass="36979">MTTAARRDRTIRSPHALGTGARPVLAVSVVAVLALGSTLVVLDQLPAEAADPPVSLGTTGSFSVLGAETVTNTGPSVLGQSLGVHPGTTAPGFPPGIVGGEVHLGDAVALQAKSDLTAAYGDAAGRTPFINLPAELGGQTLTPGTYRLPAAQLTGTLTLDTLGNPAAVFIFQLTSGLTTATDSEVAFLGDAASCNVYWQIAESAVIGTGTDFVGTVMASTSISMASGATLEGRALAQTGEVTLINNTITAPVCDVPTPTDTPTETPSPTDTPAPTDTPTVTPVPTVAPSDTPAPVTPAPPTGPTPGAGVPPGSGQGPSTPAGARRTSPAVSDRYRDEDLSATGAGSTPLLLAAGVLVVLGITTLAVRRRKGQS</sequence>